<proteinExistence type="predicted"/>
<evidence type="ECO:0000256" key="1">
    <source>
        <dbReference type="SAM" id="MobiDB-lite"/>
    </source>
</evidence>
<feature type="non-terminal residue" evidence="2">
    <location>
        <position position="1"/>
    </location>
</feature>
<gene>
    <name evidence="2" type="ORF">HaLaN_12323</name>
</gene>
<dbReference type="AlphaFoldDB" id="A0A699ZAU6"/>
<name>A0A699ZAU6_HAELA</name>
<organism evidence="2 3">
    <name type="scientific">Haematococcus lacustris</name>
    <name type="common">Green alga</name>
    <name type="synonym">Haematococcus pluvialis</name>
    <dbReference type="NCBI Taxonomy" id="44745"/>
    <lineage>
        <taxon>Eukaryota</taxon>
        <taxon>Viridiplantae</taxon>
        <taxon>Chlorophyta</taxon>
        <taxon>core chlorophytes</taxon>
        <taxon>Chlorophyceae</taxon>
        <taxon>CS clade</taxon>
        <taxon>Chlamydomonadales</taxon>
        <taxon>Haematococcaceae</taxon>
        <taxon>Haematococcus</taxon>
    </lineage>
</organism>
<comment type="caution">
    <text evidence="2">The sequence shown here is derived from an EMBL/GenBank/DDBJ whole genome shotgun (WGS) entry which is preliminary data.</text>
</comment>
<dbReference type="EMBL" id="BLLF01000929">
    <property type="protein sequence ID" value="GFH15984.1"/>
    <property type="molecule type" value="Genomic_DNA"/>
</dbReference>
<dbReference type="Proteomes" id="UP000485058">
    <property type="component" value="Unassembled WGS sequence"/>
</dbReference>
<evidence type="ECO:0000313" key="2">
    <source>
        <dbReference type="EMBL" id="GFH15984.1"/>
    </source>
</evidence>
<sequence length="109" mass="11499">DHTSATKAKKSGTSVTSPALPSKAPVEADVDVSGTPADTFRGLIPDLDFDNDQALVHAAPILIARRWGVLRAGVPEDEVPRYADGEHVKGIDSLNTKRALKELVSASTP</sequence>
<accession>A0A699ZAU6</accession>
<keyword evidence="3" id="KW-1185">Reference proteome</keyword>
<protein>
    <submittedName>
        <fullName evidence="2">Uncharacterized protein</fullName>
    </submittedName>
</protein>
<reference evidence="2 3" key="1">
    <citation type="submission" date="2020-02" db="EMBL/GenBank/DDBJ databases">
        <title>Draft genome sequence of Haematococcus lacustris strain NIES-144.</title>
        <authorList>
            <person name="Morimoto D."/>
            <person name="Nakagawa S."/>
            <person name="Yoshida T."/>
            <person name="Sawayama S."/>
        </authorList>
    </citation>
    <scope>NUCLEOTIDE SEQUENCE [LARGE SCALE GENOMIC DNA]</scope>
    <source>
        <strain evidence="2 3">NIES-144</strain>
    </source>
</reference>
<feature type="non-terminal residue" evidence="2">
    <location>
        <position position="109"/>
    </location>
</feature>
<evidence type="ECO:0000313" key="3">
    <source>
        <dbReference type="Proteomes" id="UP000485058"/>
    </source>
</evidence>
<feature type="region of interest" description="Disordered" evidence="1">
    <location>
        <begin position="1"/>
        <end position="35"/>
    </location>
</feature>